<feature type="transmembrane region" description="Helical" evidence="1">
    <location>
        <begin position="33"/>
        <end position="56"/>
    </location>
</feature>
<dbReference type="InterPro" id="IPR008020">
    <property type="entry name" value="G8P"/>
</dbReference>
<protein>
    <recommendedName>
        <fullName evidence="4">Phage-related protein</fullName>
    </recommendedName>
</protein>
<dbReference type="KEGG" id="xfs:D934_09315"/>
<feature type="chain" id="PRO_5001583276" description="Phage-related protein" evidence="2">
    <location>
        <begin position="24"/>
        <end position="73"/>
    </location>
</feature>
<sequence>MKSYIGRGISFFSLISTSSLVFAADAAGASFDSSAAVTALGGIATAVAAIGAAKLAPAAISVGWKWLKGAIFG</sequence>
<dbReference type="HOGENOM" id="CLU_201305_0_0_6"/>
<keyword evidence="1" id="KW-0472">Membrane</keyword>
<reference evidence="3" key="1">
    <citation type="submission" date="2013-08" db="EMBL/GenBank/DDBJ databases">
        <authorList>
            <person name="Stouthamer R."/>
            <person name="Nunney L."/>
        </authorList>
    </citation>
    <scope>NUCLEOTIDE SEQUENCE [LARGE SCALE GENOMIC DNA]</scope>
    <source>
        <strain evidence="3">Ann-1</strain>
    </source>
</reference>
<gene>
    <name evidence="3" type="ORF">D934_09315</name>
</gene>
<evidence type="ECO:0000256" key="1">
    <source>
        <dbReference type="SAM" id="Phobius"/>
    </source>
</evidence>
<keyword evidence="1" id="KW-0812">Transmembrane</keyword>
<name>A0A060HDJ3_XYLFS</name>
<keyword evidence="2" id="KW-0732">Signal</keyword>
<evidence type="ECO:0008006" key="4">
    <source>
        <dbReference type="Google" id="ProtNLM"/>
    </source>
</evidence>
<dbReference type="PATRIC" id="fig|155920.8.peg.2171"/>
<dbReference type="RefSeq" id="WP_020852965.1">
    <property type="nucleotide sequence ID" value="NZ_CP006696.1"/>
</dbReference>
<evidence type="ECO:0000313" key="3">
    <source>
        <dbReference type="EMBL" id="AIC11446.1"/>
    </source>
</evidence>
<feature type="signal peptide" evidence="2">
    <location>
        <begin position="1"/>
        <end position="23"/>
    </location>
</feature>
<dbReference type="Proteomes" id="UP000027215">
    <property type="component" value="Chromosome"/>
</dbReference>
<proteinExistence type="predicted"/>
<dbReference type="AlphaFoldDB" id="A0A060HDJ3"/>
<organism evidence="3">
    <name type="scientific">Xylella fastidiosa subsp. sandyi Ann-1</name>
    <dbReference type="NCBI Taxonomy" id="155920"/>
    <lineage>
        <taxon>Bacteria</taxon>
        <taxon>Pseudomonadati</taxon>
        <taxon>Pseudomonadota</taxon>
        <taxon>Gammaproteobacteria</taxon>
        <taxon>Lysobacterales</taxon>
        <taxon>Lysobacteraceae</taxon>
        <taxon>Xylella</taxon>
    </lineage>
</organism>
<dbReference type="EMBL" id="CP006696">
    <property type="protein sequence ID" value="AIC11446.1"/>
    <property type="molecule type" value="Genomic_DNA"/>
</dbReference>
<keyword evidence="1" id="KW-1133">Transmembrane helix</keyword>
<dbReference type="Pfam" id="PF05356">
    <property type="entry name" value="Phage_Coat_B"/>
    <property type="match status" value="1"/>
</dbReference>
<evidence type="ECO:0000256" key="2">
    <source>
        <dbReference type="SAM" id="SignalP"/>
    </source>
</evidence>
<accession>A0A060HDJ3</accession>